<accession>N0E5B2</accession>
<keyword evidence="3" id="KW-1185">Reference proteome</keyword>
<dbReference type="STRING" id="1193181.BN10_570026"/>
<dbReference type="AlphaFoldDB" id="N0E5B2"/>
<dbReference type="Pfam" id="PF19040">
    <property type="entry name" value="SGNH"/>
    <property type="match status" value="1"/>
</dbReference>
<evidence type="ECO:0000313" key="3">
    <source>
        <dbReference type="Proteomes" id="UP000013167"/>
    </source>
</evidence>
<dbReference type="Proteomes" id="UP000013167">
    <property type="component" value="Unassembled WGS sequence"/>
</dbReference>
<evidence type="ECO:0000313" key="2">
    <source>
        <dbReference type="EMBL" id="CCH70419.1"/>
    </source>
</evidence>
<reference evidence="2 3" key="1">
    <citation type="journal article" date="2013" name="ISME J.">
        <title>A metabolic model for members of the genus Tetrasphaera involved in enhanced biological phosphorus removal.</title>
        <authorList>
            <person name="Kristiansen R."/>
            <person name="Nguyen H.T.T."/>
            <person name="Saunders A.M."/>
            <person name="Nielsen J.L."/>
            <person name="Wimmer R."/>
            <person name="Le V.Q."/>
            <person name="McIlroy S.J."/>
            <person name="Petrovski S."/>
            <person name="Seviour R.J."/>
            <person name="Calteau A."/>
            <person name="Nielsen K.L."/>
            <person name="Nielsen P.H."/>
        </authorList>
    </citation>
    <scope>NUCLEOTIDE SEQUENCE [LARGE SCALE GENOMIC DNA]</scope>
    <source>
        <strain evidence="2 3">Lp2</strain>
    </source>
</reference>
<dbReference type="InterPro" id="IPR043968">
    <property type="entry name" value="SGNH"/>
</dbReference>
<dbReference type="HOGENOM" id="CLU_2902789_0_0_11"/>
<evidence type="ECO:0000259" key="1">
    <source>
        <dbReference type="Pfam" id="PF19040"/>
    </source>
</evidence>
<protein>
    <recommendedName>
        <fullName evidence="1">SGNH domain-containing protein</fullName>
    </recommendedName>
</protein>
<dbReference type="RefSeq" id="WP_010850268.1">
    <property type="nucleotide sequence ID" value="NZ_HF570956.1"/>
</dbReference>
<name>N0E5B2_9MICO</name>
<organism evidence="2 3">
    <name type="scientific">Phycicoccus elongatus Lp2</name>
    <dbReference type="NCBI Taxonomy" id="1193181"/>
    <lineage>
        <taxon>Bacteria</taxon>
        <taxon>Bacillati</taxon>
        <taxon>Actinomycetota</taxon>
        <taxon>Actinomycetes</taxon>
        <taxon>Micrococcales</taxon>
        <taxon>Intrasporangiaceae</taxon>
        <taxon>Phycicoccus</taxon>
    </lineage>
</organism>
<gene>
    <name evidence="2" type="ORF">BN10_570026</name>
</gene>
<sequence>MPNTGAGLVDLNAAICPDDTCTAVRDGVVIYRDSDHLTVRATQHLVEPLTRAIAALDSDRTH</sequence>
<proteinExistence type="predicted"/>
<dbReference type="OrthoDB" id="3404679at2"/>
<dbReference type="EMBL" id="CAIZ01000127">
    <property type="protein sequence ID" value="CCH70419.1"/>
    <property type="molecule type" value="Genomic_DNA"/>
</dbReference>
<comment type="caution">
    <text evidence="2">The sequence shown here is derived from an EMBL/GenBank/DDBJ whole genome shotgun (WGS) entry which is preliminary data.</text>
</comment>
<feature type="domain" description="SGNH" evidence="1">
    <location>
        <begin position="5"/>
        <end position="48"/>
    </location>
</feature>